<dbReference type="STRING" id="97359.A0A550CX01"/>
<evidence type="ECO:0000313" key="2">
    <source>
        <dbReference type="EMBL" id="TRM69319.1"/>
    </source>
</evidence>
<keyword evidence="3" id="KW-1185">Reference proteome</keyword>
<dbReference type="EMBL" id="VDMD01000001">
    <property type="protein sequence ID" value="TRM69319.1"/>
    <property type="molecule type" value="Genomic_DNA"/>
</dbReference>
<sequence>MVRHNLVLTSPTGKLVLVAPTAQDDDDAIAKMRTHPETLRYLSFLPRSLTLDEVAARREARLDDPKTYDFNVYPAGEKGGKPLAVTGIMDIEEEHDACEAGIIVDPGAHRTGLGTEVLYTVLKFAFEKKKLHRVQFQTSANNDGMRGWLDRVAGACYEGTRRDGWKGLDGLYTGIAMYSILEDEWREKTKPALLMRMRVEDK</sequence>
<dbReference type="Pfam" id="PF13302">
    <property type="entry name" value="Acetyltransf_3"/>
    <property type="match status" value="1"/>
</dbReference>
<dbReference type="PANTHER" id="PTHR43610">
    <property type="entry name" value="BLL6696 PROTEIN"/>
    <property type="match status" value="1"/>
</dbReference>
<dbReference type="Proteomes" id="UP000320762">
    <property type="component" value="Unassembled WGS sequence"/>
</dbReference>
<dbReference type="PANTHER" id="PTHR43610:SF1">
    <property type="entry name" value="N-ACETYLTRANSFERASE DOMAIN-CONTAINING PROTEIN"/>
    <property type="match status" value="1"/>
</dbReference>
<reference evidence="2 3" key="1">
    <citation type="journal article" date="2019" name="New Phytol.">
        <title>Comparative genomics reveals unique wood-decay strategies and fruiting body development in the Schizophyllaceae.</title>
        <authorList>
            <person name="Almasi E."/>
            <person name="Sahu N."/>
            <person name="Krizsan K."/>
            <person name="Balint B."/>
            <person name="Kovacs G.M."/>
            <person name="Kiss B."/>
            <person name="Cseklye J."/>
            <person name="Drula E."/>
            <person name="Henrissat B."/>
            <person name="Nagy I."/>
            <person name="Chovatia M."/>
            <person name="Adam C."/>
            <person name="LaButti K."/>
            <person name="Lipzen A."/>
            <person name="Riley R."/>
            <person name="Grigoriev I.V."/>
            <person name="Nagy L.G."/>
        </authorList>
    </citation>
    <scope>NUCLEOTIDE SEQUENCE [LARGE SCALE GENOMIC DNA]</scope>
    <source>
        <strain evidence="2 3">NL-1724</strain>
    </source>
</reference>
<organism evidence="2 3">
    <name type="scientific">Schizophyllum amplum</name>
    <dbReference type="NCBI Taxonomy" id="97359"/>
    <lineage>
        <taxon>Eukaryota</taxon>
        <taxon>Fungi</taxon>
        <taxon>Dikarya</taxon>
        <taxon>Basidiomycota</taxon>
        <taxon>Agaricomycotina</taxon>
        <taxon>Agaricomycetes</taxon>
        <taxon>Agaricomycetidae</taxon>
        <taxon>Agaricales</taxon>
        <taxon>Schizophyllaceae</taxon>
        <taxon>Schizophyllum</taxon>
    </lineage>
</organism>
<dbReference type="OrthoDB" id="64477at2759"/>
<proteinExistence type="predicted"/>
<keyword evidence="2" id="KW-0012">Acyltransferase</keyword>
<dbReference type="PROSITE" id="PS51186">
    <property type="entry name" value="GNAT"/>
    <property type="match status" value="1"/>
</dbReference>
<comment type="caution">
    <text evidence="2">The sequence shown here is derived from an EMBL/GenBank/DDBJ whole genome shotgun (WGS) entry which is preliminary data.</text>
</comment>
<dbReference type="AlphaFoldDB" id="A0A550CX01"/>
<gene>
    <name evidence="2" type="ORF">BD626DRAFT_624700</name>
</gene>
<keyword evidence="2" id="KW-0808">Transferase</keyword>
<protein>
    <submittedName>
        <fullName evidence="2">Acyl-CoA N-acyltransferase</fullName>
    </submittedName>
</protein>
<dbReference type="GO" id="GO:0016747">
    <property type="term" value="F:acyltransferase activity, transferring groups other than amino-acyl groups"/>
    <property type="evidence" value="ECO:0007669"/>
    <property type="project" value="InterPro"/>
</dbReference>
<dbReference type="Gene3D" id="3.40.630.30">
    <property type="match status" value="1"/>
</dbReference>
<dbReference type="SUPFAM" id="SSF55729">
    <property type="entry name" value="Acyl-CoA N-acyltransferases (Nat)"/>
    <property type="match status" value="1"/>
</dbReference>
<dbReference type="InterPro" id="IPR016181">
    <property type="entry name" value="Acyl_CoA_acyltransferase"/>
</dbReference>
<evidence type="ECO:0000259" key="1">
    <source>
        <dbReference type="PROSITE" id="PS51186"/>
    </source>
</evidence>
<dbReference type="InterPro" id="IPR000182">
    <property type="entry name" value="GNAT_dom"/>
</dbReference>
<accession>A0A550CX01</accession>
<evidence type="ECO:0000313" key="3">
    <source>
        <dbReference type="Proteomes" id="UP000320762"/>
    </source>
</evidence>
<name>A0A550CX01_9AGAR</name>
<feature type="domain" description="N-acetyltransferase" evidence="1">
    <location>
        <begin position="27"/>
        <end position="200"/>
    </location>
</feature>